<dbReference type="RefSeq" id="WP_147142913.1">
    <property type="nucleotide sequence ID" value="NZ_BAABIJ010000004.1"/>
</dbReference>
<feature type="transmembrane region" description="Helical" evidence="1">
    <location>
        <begin position="21"/>
        <end position="39"/>
    </location>
</feature>
<accession>A0A562URW9</accession>
<reference evidence="3 4" key="1">
    <citation type="journal article" date="2013" name="Stand. Genomic Sci.">
        <title>Genomic Encyclopedia of Type Strains, Phase I: The one thousand microbial genomes (KMG-I) project.</title>
        <authorList>
            <person name="Kyrpides N.C."/>
            <person name="Woyke T."/>
            <person name="Eisen J.A."/>
            <person name="Garrity G."/>
            <person name="Lilburn T.G."/>
            <person name="Beck B.J."/>
            <person name="Whitman W.B."/>
            <person name="Hugenholtz P."/>
            <person name="Klenk H.P."/>
        </authorList>
    </citation>
    <scope>NUCLEOTIDE SEQUENCE [LARGE SCALE GENOMIC DNA]</scope>
    <source>
        <strain evidence="3 4">DSM 45044</strain>
    </source>
</reference>
<feature type="transmembrane region" description="Helical" evidence="1">
    <location>
        <begin position="45"/>
        <end position="62"/>
    </location>
</feature>
<organism evidence="3 4">
    <name type="scientific">Stackebrandtia albiflava</name>
    <dbReference type="NCBI Taxonomy" id="406432"/>
    <lineage>
        <taxon>Bacteria</taxon>
        <taxon>Bacillati</taxon>
        <taxon>Actinomycetota</taxon>
        <taxon>Actinomycetes</taxon>
        <taxon>Glycomycetales</taxon>
        <taxon>Glycomycetaceae</taxon>
        <taxon>Stackebrandtia</taxon>
    </lineage>
</organism>
<dbReference type="OrthoDB" id="4152590at2"/>
<feature type="domain" description="Type VII secretion system protein EccE" evidence="2">
    <location>
        <begin position="181"/>
        <end position="280"/>
    </location>
</feature>
<name>A0A562URW9_9ACTN</name>
<evidence type="ECO:0000256" key="1">
    <source>
        <dbReference type="SAM" id="Phobius"/>
    </source>
</evidence>
<keyword evidence="1" id="KW-0472">Membrane</keyword>
<sequence>MATTGLTAHRAQPGFGPVSTARVMAAQLVLAAAMLGLRLPAPTGYLTAVAVGCLLPVVLWPVSLPRRRTRAADTTDATDALAALAPRLHIAAVTERDTEYGVGFDGRGWFAGIALESGPDAPGGLSSATLGAVGAVLLDPHITVSAVQIVEHLVPSPSAELEPDAACIESYRELLGDDSVVSHRTTWLAVRLDVDTAVTVAGERGGGVPGARRAVTAVAGRLRKRLTDAGVSHRVLGADSLRVALTHSVSGETISAALAQRAEEHPHLWRLGALAQVSFGVTGRIRDVESLRRLWSAMGMVSASFSTVSVTLRPLRRGDTTEPGAVLHTMLRVAFDDEVDDGIPDEVTQLATACGIRLRRFDRRQAAATYASAPTGGGYPGR</sequence>
<dbReference type="Pfam" id="PF11203">
    <property type="entry name" value="EccE"/>
    <property type="match status" value="1"/>
</dbReference>
<evidence type="ECO:0000259" key="2">
    <source>
        <dbReference type="Pfam" id="PF11203"/>
    </source>
</evidence>
<keyword evidence="1" id="KW-0812">Transmembrane</keyword>
<comment type="caution">
    <text evidence="3">The sequence shown here is derived from an EMBL/GenBank/DDBJ whole genome shotgun (WGS) entry which is preliminary data.</text>
</comment>
<dbReference type="Proteomes" id="UP000321617">
    <property type="component" value="Unassembled WGS sequence"/>
</dbReference>
<protein>
    <submittedName>
        <fullName evidence="3">Type VII secretion protein EccE</fullName>
    </submittedName>
</protein>
<evidence type="ECO:0000313" key="3">
    <source>
        <dbReference type="EMBL" id="TWJ08359.1"/>
    </source>
</evidence>
<keyword evidence="1" id="KW-1133">Transmembrane helix</keyword>
<dbReference type="InterPro" id="IPR050051">
    <property type="entry name" value="EccE_dom"/>
</dbReference>
<gene>
    <name evidence="3" type="ORF">LX16_4587</name>
</gene>
<dbReference type="AlphaFoldDB" id="A0A562URW9"/>
<dbReference type="EMBL" id="VLLL01000008">
    <property type="protein sequence ID" value="TWJ08359.1"/>
    <property type="molecule type" value="Genomic_DNA"/>
</dbReference>
<proteinExistence type="predicted"/>
<keyword evidence="4" id="KW-1185">Reference proteome</keyword>
<evidence type="ECO:0000313" key="4">
    <source>
        <dbReference type="Proteomes" id="UP000321617"/>
    </source>
</evidence>